<feature type="compositionally biased region" description="Gly residues" evidence="2">
    <location>
        <begin position="1"/>
        <end position="10"/>
    </location>
</feature>
<dbReference type="EMBL" id="JBHLUH010000039">
    <property type="protein sequence ID" value="MFC0529908.1"/>
    <property type="molecule type" value="Genomic_DNA"/>
</dbReference>
<sequence>MDDPAVGGGMSLDQSAGTAPAAMDATEVDRVCRAAADAAPDLDAMGRTARAALLTALGQALEADRTAIVALADRETSLGATRLGNELTRTRLQLELFAEVLTEGSYLEATIDHRADTPIGPRPDLRRMLVPIGPVAVFGASNFPLAFSVPGGDTASALAAGCPVVVKAHPAHPATSARCFQAMHEAVRERGAPPAALALVHGREAGQAVVQHPAITAVGFTGSTAGGRALFDLACARPVPIPFYGELGSVNPLIVTASAATERGAEIAAGLTASMTLGTGQFCTKPGLLFVPDTGDGDLLVDELRRAITAAAAGPMLTADIHAAYQRGLDAWRHSDGVSAVAEGGVDGPGGALLARPALFSVDAGALTPDVLEERFGPAALVVRYRDSDELAAGLARLGGQLTVSVHCAETDQALLTHLHTMLRTIAGRIVFNGYPTGVAVTWAQHHGGPYPATTSAPHTSVGATSIRRWLRPVVYQDAPAALLPVELAEGKASIPRRVDGDLVVPIR</sequence>
<evidence type="ECO:0000259" key="3">
    <source>
        <dbReference type="Pfam" id="PF00171"/>
    </source>
</evidence>
<evidence type="ECO:0000313" key="4">
    <source>
        <dbReference type="EMBL" id="MFC0529908.1"/>
    </source>
</evidence>
<comment type="caution">
    <text evidence="4">The sequence shown here is derived from an EMBL/GenBank/DDBJ whole genome shotgun (WGS) entry which is preliminary data.</text>
</comment>
<organism evidence="4 5">
    <name type="scientific">Phytohabitans kaempferiae</name>
    <dbReference type="NCBI Taxonomy" id="1620943"/>
    <lineage>
        <taxon>Bacteria</taxon>
        <taxon>Bacillati</taxon>
        <taxon>Actinomycetota</taxon>
        <taxon>Actinomycetes</taxon>
        <taxon>Micromonosporales</taxon>
        <taxon>Micromonosporaceae</taxon>
    </lineage>
</organism>
<accession>A0ABV6M636</accession>
<keyword evidence="5" id="KW-1185">Reference proteome</keyword>
<dbReference type="InterPro" id="IPR016161">
    <property type="entry name" value="Ald_DH/histidinol_DH"/>
</dbReference>
<name>A0ABV6M636_9ACTN</name>
<dbReference type="CDD" id="cd07129">
    <property type="entry name" value="ALDH_KGSADH"/>
    <property type="match status" value="1"/>
</dbReference>
<dbReference type="Gene3D" id="3.40.309.10">
    <property type="entry name" value="Aldehyde Dehydrogenase, Chain A, domain 2"/>
    <property type="match status" value="1"/>
</dbReference>
<feature type="domain" description="Aldehyde dehydrogenase" evidence="3">
    <location>
        <begin position="21"/>
        <end position="442"/>
    </location>
</feature>
<dbReference type="InterPro" id="IPR015590">
    <property type="entry name" value="Aldehyde_DH_dom"/>
</dbReference>
<feature type="region of interest" description="Disordered" evidence="2">
    <location>
        <begin position="1"/>
        <end position="21"/>
    </location>
</feature>
<evidence type="ECO:0000313" key="5">
    <source>
        <dbReference type="Proteomes" id="UP001589867"/>
    </source>
</evidence>
<dbReference type="InterPro" id="IPR050740">
    <property type="entry name" value="Aldehyde_DH_Superfamily"/>
</dbReference>
<proteinExistence type="predicted"/>
<keyword evidence="1" id="KW-0560">Oxidoreductase</keyword>
<dbReference type="Proteomes" id="UP001589867">
    <property type="component" value="Unassembled WGS sequence"/>
</dbReference>
<dbReference type="Pfam" id="PF00171">
    <property type="entry name" value="Aldedh"/>
    <property type="match status" value="1"/>
</dbReference>
<dbReference type="SUPFAM" id="SSF53720">
    <property type="entry name" value="ALDH-like"/>
    <property type="match status" value="1"/>
</dbReference>
<evidence type="ECO:0000256" key="2">
    <source>
        <dbReference type="SAM" id="MobiDB-lite"/>
    </source>
</evidence>
<dbReference type="InterPro" id="IPR016162">
    <property type="entry name" value="Ald_DH_N"/>
</dbReference>
<gene>
    <name evidence="4" type="ORF">ACFFIA_19795</name>
</gene>
<dbReference type="PANTHER" id="PTHR43353">
    <property type="entry name" value="SUCCINATE-SEMIALDEHYDE DEHYDROGENASE, MITOCHONDRIAL"/>
    <property type="match status" value="1"/>
</dbReference>
<dbReference type="InterPro" id="IPR044151">
    <property type="entry name" value="ALDH_KGSADH"/>
</dbReference>
<evidence type="ECO:0000256" key="1">
    <source>
        <dbReference type="ARBA" id="ARBA00023002"/>
    </source>
</evidence>
<reference evidence="4 5" key="1">
    <citation type="submission" date="2024-09" db="EMBL/GenBank/DDBJ databases">
        <authorList>
            <person name="Sun Q."/>
            <person name="Mori K."/>
        </authorList>
    </citation>
    <scope>NUCLEOTIDE SEQUENCE [LARGE SCALE GENOMIC DNA]</scope>
    <source>
        <strain evidence="4 5">TBRC 3947</strain>
    </source>
</reference>
<dbReference type="RefSeq" id="WP_377252979.1">
    <property type="nucleotide sequence ID" value="NZ_JBHLUH010000039.1"/>
</dbReference>
<protein>
    <submittedName>
        <fullName evidence="4">Aldehyde dehydrogenase (NADP(+))</fullName>
    </submittedName>
</protein>
<dbReference type="Gene3D" id="3.40.605.10">
    <property type="entry name" value="Aldehyde Dehydrogenase, Chain A, domain 1"/>
    <property type="match status" value="1"/>
</dbReference>
<dbReference type="PANTHER" id="PTHR43353:SF3">
    <property type="entry name" value="ALDEHYDE DEHYDROGENASE-RELATED"/>
    <property type="match status" value="1"/>
</dbReference>
<dbReference type="InterPro" id="IPR016163">
    <property type="entry name" value="Ald_DH_C"/>
</dbReference>